<evidence type="ECO:0000313" key="1">
    <source>
        <dbReference type="EMBL" id="KAF2596543.1"/>
    </source>
</evidence>
<reference evidence="1" key="1">
    <citation type="submission" date="2019-12" db="EMBL/GenBank/DDBJ databases">
        <title>Genome sequencing and annotation of Brassica cretica.</title>
        <authorList>
            <person name="Studholme D.J."/>
            <person name="Sarris P.F."/>
        </authorList>
    </citation>
    <scope>NUCLEOTIDE SEQUENCE</scope>
    <source>
        <strain evidence="1">PFS-001/15</strain>
        <tissue evidence="1">Leaf</tissue>
    </source>
</reference>
<protein>
    <submittedName>
        <fullName evidence="1">Uncharacterized protein</fullName>
    </submittedName>
</protein>
<comment type="caution">
    <text evidence="1">The sequence shown here is derived from an EMBL/GenBank/DDBJ whole genome shotgun (WGS) entry which is preliminary data.</text>
</comment>
<organism evidence="1 2">
    <name type="scientific">Brassica cretica</name>
    <name type="common">Mustard</name>
    <dbReference type="NCBI Taxonomy" id="69181"/>
    <lineage>
        <taxon>Eukaryota</taxon>
        <taxon>Viridiplantae</taxon>
        <taxon>Streptophyta</taxon>
        <taxon>Embryophyta</taxon>
        <taxon>Tracheophyta</taxon>
        <taxon>Spermatophyta</taxon>
        <taxon>Magnoliopsida</taxon>
        <taxon>eudicotyledons</taxon>
        <taxon>Gunneridae</taxon>
        <taxon>Pentapetalae</taxon>
        <taxon>rosids</taxon>
        <taxon>malvids</taxon>
        <taxon>Brassicales</taxon>
        <taxon>Brassicaceae</taxon>
        <taxon>Brassiceae</taxon>
        <taxon>Brassica</taxon>
    </lineage>
</organism>
<accession>A0A8S9KTE3</accession>
<sequence length="228" mass="25573">MRSFTLVTSESSPASSFAASLAPKTLQFPRLSAFTASELGLFFSQLFLFVPIEDFLLFCHWFVERRAFPSESASGPSWIERSFPRFLEKSIDLGCSACRVVNLRLYRLDLWRSFCDVLAEIMDLIRISSSIASLSVLAAVDPSLILGQFFLLYPIEVFFFPCHALFERRVLPSGLASRSSRMDVGTYVRVIGLVAYVQIDPLDIASFVAPGRNRNSHRRDLLIGGKPS</sequence>
<evidence type="ECO:0000313" key="2">
    <source>
        <dbReference type="Proteomes" id="UP000712281"/>
    </source>
</evidence>
<proteinExistence type="predicted"/>
<dbReference type="AlphaFoldDB" id="A0A8S9KTE3"/>
<dbReference type="EMBL" id="QGKW02000717">
    <property type="protein sequence ID" value="KAF2596543.1"/>
    <property type="molecule type" value="Genomic_DNA"/>
</dbReference>
<name>A0A8S9KTE3_BRACR</name>
<gene>
    <name evidence="1" type="ORF">F2Q68_00009539</name>
</gene>
<dbReference type="Proteomes" id="UP000712281">
    <property type="component" value="Unassembled WGS sequence"/>
</dbReference>